<dbReference type="Gene3D" id="3.30.465.10">
    <property type="match status" value="1"/>
</dbReference>
<evidence type="ECO:0000259" key="8">
    <source>
        <dbReference type="PROSITE" id="PS51387"/>
    </source>
</evidence>
<name>A0A844QAV6_9HYPH</name>
<evidence type="ECO:0000313" key="9">
    <source>
        <dbReference type="EMBL" id="MVA97176.1"/>
    </source>
</evidence>
<dbReference type="InterPro" id="IPR004113">
    <property type="entry name" value="FAD-bd_oxidored_4_C"/>
</dbReference>
<dbReference type="InterPro" id="IPR036318">
    <property type="entry name" value="FAD-bd_PCMH-like_sf"/>
</dbReference>
<organism evidence="9 10">
    <name type="scientific">Nitratireductor arenosus</name>
    <dbReference type="NCBI Taxonomy" id="2682096"/>
    <lineage>
        <taxon>Bacteria</taxon>
        <taxon>Pseudomonadati</taxon>
        <taxon>Pseudomonadota</taxon>
        <taxon>Alphaproteobacteria</taxon>
        <taxon>Hyphomicrobiales</taxon>
        <taxon>Phyllobacteriaceae</taxon>
        <taxon>Nitratireductor</taxon>
    </lineage>
</organism>
<dbReference type="Gene3D" id="3.30.70.2740">
    <property type="match status" value="1"/>
</dbReference>
<dbReference type="AlphaFoldDB" id="A0A844QAV6"/>
<dbReference type="FunFam" id="3.30.70.2740:FF:000001">
    <property type="entry name" value="D-lactate dehydrogenase mitochondrial"/>
    <property type="match status" value="1"/>
</dbReference>
<dbReference type="GO" id="GO:0071949">
    <property type="term" value="F:FAD binding"/>
    <property type="evidence" value="ECO:0007669"/>
    <property type="project" value="InterPro"/>
</dbReference>
<dbReference type="RefSeq" id="WP_156712161.1">
    <property type="nucleotide sequence ID" value="NZ_WPHG01000002.1"/>
</dbReference>
<dbReference type="PANTHER" id="PTHR11748:SF111">
    <property type="entry name" value="D-LACTATE DEHYDROGENASE, MITOCHONDRIAL-RELATED"/>
    <property type="match status" value="1"/>
</dbReference>
<protein>
    <recommendedName>
        <fullName evidence="7">D-lactate dehydrogenase (cytochrome)</fullName>
        <ecNumber evidence="7">1.1.2.4</ecNumber>
    </recommendedName>
</protein>
<dbReference type="PROSITE" id="PS51387">
    <property type="entry name" value="FAD_PCMH"/>
    <property type="match status" value="1"/>
</dbReference>
<dbReference type="GO" id="GO:0008720">
    <property type="term" value="F:D-lactate dehydrogenase (NAD+) activity"/>
    <property type="evidence" value="ECO:0007669"/>
    <property type="project" value="TreeGrafter"/>
</dbReference>
<sequence>MALADLVRIERNEDGIQAALGVLKQRFGERFQTGQSIREQHAHTTTYIPAQLPDGVVFARSTPEVQEVMGVCATHRVPVIPFGTGTSLEGHVNAPGGGISLDLMGMDKIVSVNAEDLDCTIEPGVTREALNTYLRDTGLFFPIDPGANASLGGMASTRASGTNAVRYGTMRDNVLALTAVTADGRTVTTARRAKKSSAGYDLTRLFIGAEGTLGIITSLTLRLQGIPQAISGGVCPFPSVEAACEAVIATIQMGIPVARIELVNQLQMKAMIAYSKLDYPESPCLFLEFHGTESGVAEQAELFGEIAGEHGGGPFMWTQVAEERTKLWKARHDAYWASLPLRPGARGLSTDVCVPISRLAECIAETERDIEAMGLVAPIVGHVGDGNFHVLVLMDPESTREIAQAEAFVARLNERALAMEGTCTGEHGIGQGKAKFLQMELGAGVDVMRAIKKALDPQNILNPGKIFSFD</sequence>
<dbReference type="Pfam" id="PF01565">
    <property type="entry name" value="FAD_binding_4"/>
    <property type="match status" value="1"/>
</dbReference>
<dbReference type="InterPro" id="IPR016166">
    <property type="entry name" value="FAD-bd_PCMH"/>
</dbReference>
<proteinExistence type="inferred from homology"/>
<feature type="domain" description="FAD-binding PCMH-type" evidence="8">
    <location>
        <begin position="49"/>
        <end position="226"/>
    </location>
</feature>
<accession>A0A844QAV6</accession>
<gene>
    <name evidence="9" type="ORF">GN330_07935</name>
</gene>
<dbReference type="SUPFAM" id="SSF56176">
    <property type="entry name" value="FAD-binding/transporter-associated domain-like"/>
    <property type="match status" value="1"/>
</dbReference>
<dbReference type="Proteomes" id="UP000463224">
    <property type="component" value="Unassembled WGS sequence"/>
</dbReference>
<evidence type="ECO:0000256" key="5">
    <source>
        <dbReference type="ARBA" id="ARBA00022946"/>
    </source>
</evidence>
<keyword evidence="6" id="KW-0560">Oxidoreductase</keyword>
<keyword evidence="3" id="KW-0285">Flavoprotein</keyword>
<dbReference type="Gene3D" id="1.10.45.10">
    <property type="entry name" value="Vanillyl-alcohol Oxidase, Chain A, domain 4"/>
    <property type="match status" value="1"/>
</dbReference>
<evidence type="ECO:0000256" key="1">
    <source>
        <dbReference type="ARBA" id="ARBA00001974"/>
    </source>
</evidence>
<comment type="cofactor">
    <cofactor evidence="1">
        <name>FAD</name>
        <dbReference type="ChEBI" id="CHEBI:57692"/>
    </cofactor>
</comment>
<comment type="similarity">
    <text evidence="2">Belongs to the FAD-binding oxidoreductase/transferase type 4 family.</text>
</comment>
<dbReference type="EMBL" id="WPHG01000002">
    <property type="protein sequence ID" value="MVA97176.1"/>
    <property type="molecule type" value="Genomic_DNA"/>
</dbReference>
<evidence type="ECO:0000256" key="2">
    <source>
        <dbReference type="ARBA" id="ARBA00008000"/>
    </source>
</evidence>
<keyword evidence="5" id="KW-0809">Transit peptide</keyword>
<evidence type="ECO:0000256" key="3">
    <source>
        <dbReference type="ARBA" id="ARBA00022630"/>
    </source>
</evidence>
<dbReference type="InterPro" id="IPR016169">
    <property type="entry name" value="FAD-bd_PCMH_sub2"/>
</dbReference>
<dbReference type="EC" id="1.1.2.4" evidence="7"/>
<comment type="caution">
    <text evidence="9">The sequence shown here is derived from an EMBL/GenBank/DDBJ whole genome shotgun (WGS) entry which is preliminary data.</text>
</comment>
<keyword evidence="4" id="KW-0274">FAD</keyword>
<evidence type="ECO:0000256" key="7">
    <source>
        <dbReference type="ARBA" id="ARBA00038897"/>
    </source>
</evidence>
<dbReference type="InterPro" id="IPR016171">
    <property type="entry name" value="Vanillyl_alc_oxidase_C-sub2"/>
</dbReference>
<dbReference type="InterPro" id="IPR006094">
    <property type="entry name" value="Oxid_FAD_bind_N"/>
</dbReference>
<evidence type="ECO:0000256" key="6">
    <source>
        <dbReference type="ARBA" id="ARBA00023002"/>
    </source>
</evidence>
<evidence type="ECO:0000256" key="4">
    <source>
        <dbReference type="ARBA" id="ARBA00022827"/>
    </source>
</evidence>
<evidence type="ECO:0000313" key="10">
    <source>
        <dbReference type="Proteomes" id="UP000463224"/>
    </source>
</evidence>
<reference evidence="9 10" key="1">
    <citation type="submission" date="2019-12" db="EMBL/GenBank/DDBJ databases">
        <title>Nitratireductor arenosus sp. nov., Isolated from sea sand, Jeju island, South Korea.</title>
        <authorList>
            <person name="Kim W."/>
        </authorList>
    </citation>
    <scope>NUCLEOTIDE SEQUENCE [LARGE SCALE GENOMIC DNA]</scope>
    <source>
        <strain evidence="9 10">CAU 1489</strain>
    </source>
</reference>
<dbReference type="GO" id="GO:0004458">
    <property type="term" value="F:D-lactate dehydrogenase (cytochrome) activity"/>
    <property type="evidence" value="ECO:0007669"/>
    <property type="project" value="UniProtKB-EC"/>
</dbReference>
<dbReference type="SUPFAM" id="SSF55103">
    <property type="entry name" value="FAD-linked oxidases, C-terminal domain"/>
    <property type="match status" value="1"/>
</dbReference>
<dbReference type="FunFam" id="3.30.465.10:FF:000016">
    <property type="entry name" value="probable D-lactate dehydrogenase, mitochondrial"/>
    <property type="match status" value="1"/>
</dbReference>
<dbReference type="InterPro" id="IPR016164">
    <property type="entry name" value="FAD-linked_Oxase-like_C"/>
</dbReference>
<keyword evidence="10" id="KW-1185">Reference proteome</keyword>
<dbReference type="Pfam" id="PF02913">
    <property type="entry name" value="FAD-oxidase_C"/>
    <property type="match status" value="1"/>
</dbReference>
<dbReference type="PANTHER" id="PTHR11748">
    <property type="entry name" value="D-LACTATE DEHYDROGENASE"/>
    <property type="match status" value="1"/>
</dbReference>
<dbReference type="FunFam" id="1.10.45.10:FF:000001">
    <property type="entry name" value="D-lactate dehydrogenase mitochondrial"/>
    <property type="match status" value="1"/>
</dbReference>
<dbReference type="GO" id="GO:1903457">
    <property type="term" value="P:lactate catabolic process"/>
    <property type="evidence" value="ECO:0007669"/>
    <property type="project" value="TreeGrafter"/>
</dbReference>